<keyword evidence="3" id="KW-1185">Reference proteome</keyword>
<gene>
    <name evidence="2" type="ORF">ACFS7Z_25100</name>
</gene>
<dbReference type="Proteomes" id="UP001597641">
    <property type="component" value="Unassembled WGS sequence"/>
</dbReference>
<dbReference type="EMBL" id="JBHUOX010000036">
    <property type="protein sequence ID" value="MFD3003659.1"/>
    <property type="molecule type" value="Genomic_DNA"/>
</dbReference>
<keyword evidence="1" id="KW-0472">Membrane</keyword>
<evidence type="ECO:0000313" key="2">
    <source>
        <dbReference type="EMBL" id="MFD3003659.1"/>
    </source>
</evidence>
<name>A0ABW6C0S3_9BACT</name>
<feature type="transmembrane region" description="Helical" evidence="1">
    <location>
        <begin position="61"/>
        <end position="80"/>
    </location>
</feature>
<sequence>MKALNALFYHVYNSYYKDGNYTNDIPHLTAFGLLGSSLTMFCLAVFALFNSMFNNSRLSVGICLAIVIAGLLFFSFQFLYDSRYNRIYNEIKGSKLDNMFMKIVAWGVVVMGFVSVGLYSYIFNQPK</sequence>
<reference evidence="3" key="1">
    <citation type="journal article" date="2019" name="Int. J. Syst. Evol. Microbiol.">
        <title>The Global Catalogue of Microorganisms (GCM) 10K type strain sequencing project: providing services to taxonomists for standard genome sequencing and annotation.</title>
        <authorList>
            <consortium name="The Broad Institute Genomics Platform"/>
            <consortium name="The Broad Institute Genome Sequencing Center for Infectious Disease"/>
            <person name="Wu L."/>
            <person name="Ma J."/>
        </authorList>
    </citation>
    <scope>NUCLEOTIDE SEQUENCE [LARGE SCALE GENOMIC DNA]</scope>
    <source>
        <strain evidence="3">KCTC 23984</strain>
    </source>
</reference>
<protein>
    <submittedName>
        <fullName evidence="2">Uncharacterized protein</fullName>
    </submittedName>
</protein>
<keyword evidence="1" id="KW-0812">Transmembrane</keyword>
<comment type="caution">
    <text evidence="2">The sequence shown here is derived from an EMBL/GenBank/DDBJ whole genome shotgun (WGS) entry which is preliminary data.</text>
</comment>
<organism evidence="2 3">
    <name type="scientific">Pontibacter toksunensis</name>
    <dbReference type="NCBI Taxonomy" id="1332631"/>
    <lineage>
        <taxon>Bacteria</taxon>
        <taxon>Pseudomonadati</taxon>
        <taxon>Bacteroidota</taxon>
        <taxon>Cytophagia</taxon>
        <taxon>Cytophagales</taxon>
        <taxon>Hymenobacteraceae</taxon>
        <taxon>Pontibacter</taxon>
    </lineage>
</organism>
<accession>A0ABW6C0S3</accession>
<feature type="transmembrane region" description="Helical" evidence="1">
    <location>
        <begin position="100"/>
        <end position="122"/>
    </location>
</feature>
<proteinExistence type="predicted"/>
<evidence type="ECO:0000256" key="1">
    <source>
        <dbReference type="SAM" id="Phobius"/>
    </source>
</evidence>
<dbReference type="RefSeq" id="WP_377491477.1">
    <property type="nucleotide sequence ID" value="NZ_JBHUOX010000036.1"/>
</dbReference>
<evidence type="ECO:0000313" key="3">
    <source>
        <dbReference type="Proteomes" id="UP001597641"/>
    </source>
</evidence>
<keyword evidence="1" id="KW-1133">Transmembrane helix</keyword>
<feature type="transmembrane region" description="Helical" evidence="1">
    <location>
        <begin position="28"/>
        <end position="49"/>
    </location>
</feature>